<dbReference type="GO" id="GO:0005509">
    <property type="term" value="F:calcium ion binding"/>
    <property type="evidence" value="ECO:0007669"/>
    <property type="project" value="InterPro"/>
</dbReference>
<dbReference type="GO" id="GO:0009507">
    <property type="term" value="C:chloroplast"/>
    <property type="evidence" value="ECO:0007669"/>
    <property type="project" value="UniProtKB-SubCell"/>
</dbReference>
<protein>
    <recommendedName>
        <fullName evidence="3">GTP diphosphokinase</fullName>
        <ecNumber evidence="3">2.7.6.5</ecNumber>
    </recommendedName>
</protein>
<evidence type="ECO:0000256" key="8">
    <source>
        <dbReference type="ARBA" id="ARBA00022737"/>
    </source>
</evidence>
<dbReference type="Pfam" id="PF04607">
    <property type="entry name" value="RelA_SpoT"/>
    <property type="match status" value="1"/>
</dbReference>
<dbReference type="InterPro" id="IPR001810">
    <property type="entry name" value="F-box_dom"/>
</dbReference>
<dbReference type="SMART" id="SM00256">
    <property type="entry name" value="FBOX"/>
    <property type="match status" value="1"/>
</dbReference>
<dbReference type="PROSITE" id="PS50181">
    <property type="entry name" value="FBOX"/>
    <property type="match status" value="1"/>
</dbReference>
<evidence type="ECO:0000256" key="10">
    <source>
        <dbReference type="ARBA" id="ARBA00022777"/>
    </source>
</evidence>
<keyword evidence="6" id="KW-0808">Transferase</keyword>
<dbReference type="GO" id="GO:0016301">
    <property type="term" value="F:kinase activity"/>
    <property type="evidence" value="ECO:0007669"/>
    <property type="project" value="UniProtKB-KW"/>
</dbReference>
<evidence type="ECO:0000256" key="2">
    <source>
        <dbReference type="ARBA" id="ARBA00007476"/>
    </source>
</evidence>
<gene>
    <name evidence="19" type="ORF">ISN44_As08g019200</name>
</gene>
<evidence type="ECO:0000256" key="14">
    <source>
        <dbReference type="ARBA" id="ARBA00023016"/>
    </source>
</evidence>
<dbReference type="Pfam" id="PF13499">
    <property type="entry name" value="EF-hand_7"/>
    <property type="match status" value="1"/>
</dbReference>
<evidence type="ECO:0000256" key="15">
    <source>
        <dbReference type="ARBA" id="ARBA00023134"/>
    </source>
</evidence>
<keyword evidence="4" id="KW-0150">Chloroplast</keyword>
<dbReference type="EC" id="2.7.6.5" evidence="3"/>
<evidence type="ECO:0000313" key="20">
    <source>
        <dbReference type="Proteomes" id="UP000694251"/>
    </source>
</evidence>
<dbReference type="PROSITE" id="PS51831">
    <property type="entry name" value="HD"/>
    <property type="match status" value="1"/>
</dbReference>
<dbReference type="OrthoDB" id="427950at2759"/>
<dbReference type="InterPro" id="IPR002048">
    <property type="entry name" value="EF_hand_dom"/>
</dbReference>
<keyword evidence="20" id="KW-1185">Reference proteome</keyword>
<comment type="subcellular location">
    <subcellularLocation>
        <location evidence="1">Plastid</location>
        <location evidence="1">Chloroplast</location>
    </subcellularLocation>
</comment>
<dbReference type="Pfam" id="PF07734">
    <property type="entry name" value="FBA_1"/>
    <property type="match status" value="1"/>
</dbReference>
<keyword evidence="11" id="KW-0106">Calcium</keyword>
<dbReference type="InterPro" id="IPR017451">
    <property type="entry name" value="F-box-assoc_interact_dom"/>
</dbReference>
<dbReference type="PROSITE" id="PS00018">
    <property type="entry name" value="EF_HAND_1"/>
    <property type="match status" value="2"/>
</dbReference>
<dbReference type="FunFam" id="1.10.3210.10:FF:000019">
    <property type="entry name" value="Probable GTP diphosphokinase CRSH, chloroplastic"/>
    <property type="match status" value="1"/>
</dbReference>
<dbReference type="PROSITE" id="PS50222">
    <property type="entry name" value="EF_HAND_2"/>
    <property type="match status" value="2"/>
</dbReference>
<feature type="domain" description="EF-hand" evidence="17">
    <location>
        <begin position="505"/>
        <end position="537"/>
    </location>
</feature>
<dbReference type="CDD" id="cd22157">
    <property type="entry name" value="F-box_AtFBW1-like"/>
    <property type="match status" value="1"/>
</dbReference>
<accession>A0A8T2B876</accession>
<evidence type="ECO:0000256" key="5">
    <source>
        <dbReference type="ARBA" id="ARBA00022640"/>
    </source>
</evidence>
<dbReference type="FunFam" id="1.10.238.10:FF:000287">
    <property type="entry name" value="Probable GTP diphosphokinase CRSH, chloroplastic"/>
    <property type="match status" value="1"/>
</dbReference>
<comment type="similarity">
    <text evidence="2">Belongs to the RelA/SpoT family.</text>
</comment>
<evidence type="ECO:0000256" key="6">
    <source>
        <dbReference type="ARBA" id="ARBA00022679"/>
    </source>
</evidence>
<dbReference type="InterPro" id="IPR006674">
    <property type="entry name" value="HD_domain"/>
</dbReference>
<dbReference type="GO" id="GO:0015969">
    <property type="term" value="P:guanosine tetraphosphate metabolic process"/>
    <property type="evidence" value="ECO:0007669"/>
    <property type="project" value="InterPro"/>
</dbReference>
<feature type="domain" description="EF-hand" evidence="17">
    <location>
        <begin position="468"/>
        <end position="503"/>
    </location>
</feature>
<keyword evidence="12" id="KW-0067">ATP-binding</keyword>
<dbReference type="InterPro" id="IPR006527">
    <property type="entry name" value="F-box-assoc_dom_typ1"/>
</dbReference>
<dbReference type="SMART" id="SM00054">
    <property type="entry name" value="EFh"/>
    <property type="match status" value="2"/>
</dbReference>
<dbReference type="Pfam" id="PF00646">
    <property type="entry name" value="F-box"/>
    <property type="match status" value="1"/>
</dbReference>
<reference evidence="19 20" key="1">
    <citation type="submission" date="2020-12" db="EMBL/GenBank/DDBJ databases">
        <title>Concerted genomic and epigenomic changes stabilize Arabidopsis allopolyploids.</title>
        <authorList>
            <person name="Chen Z."/>
        </authorList>
    </citation>
    <scope>NUCLEOTIDE SEQUENCE [LARGE SCALE GENOMIC DNA]</scope>
    <source>
        <strain evidence="19">As9502</strain>
        <tissue evidence="19">Leaf</tissue>
    </source>
</reference>
<keyword evidence="9" id="KW-0547">Nucleotide-binding</keyword>
<name>A0A8T2B876_ARASU</name>
<evidence type="ECO:0000256" key="7">
    <source>
        <dbReference type="ARBA" id="ARBA00022723"/>
    </source>
</evidence>
<keyword evidence="7" id="KW-0479">Metal-binding</keyword>
<feature type="domain" description="HD" evidence="18">
    <location>
        <begin position="112"/>
        <end position="212"/>
    </location>
</feature>
<evidence type="ECO:0000259" key="17">
    <source>
        <dbReference type="PROSITE" id="PS50222"/>
    </source>
</evidence>
<dbReference type="InterPro" id="IPR018247">
    <property type="entry name" value="EF_Hand_1_Ca_BS"/>
</dbReference>
<dbReference type="EMBL" id="JAEFBJ010000008">
    <property type="protein sequence ID" value="KAG7582313.1"/>
    <property type="molecule type" value="Genomic_DNA"/>
</dbReference>
<dbReference type="Pfam" id="PF13328">
    <property type="entry name" value="HD_4"/>
    <property type="match status" value="1"/>
</dbReference>
<evidence type="ECO:0000256" key="3">
    <source>
        <dbReference type="ARBA" id="ARBA00013251"/>
    </source>
</evidence>
<dbReference type="InterPro" id="IPR007685">
    <property type="entry name" value="RelA_SpoT"/>
</dbReference>
<evidence type="ECO:0000256" key="12">
    <source>
        <dbReference type="ARBA" id="ARBA00022840"/>
    </source>
</evidence>
<dbReference type="NCBIfam" id="TIGR01640">
    <property type="entry name" value="F_box_assoc_1"/>
    <property type="match status" value="1"/>
</dbReference>
<dbReference type="PANTHER" id="PTHR21262">
    <property type="entry name" value="GUANOSINE-3',5'-BIS DIPHOSPHATE 3'-PYROPHOSPHOHYDROLASE"/>
    <property type="match status" value="1"/>
</dbReference>
<keyword evidence="5" id="KW-0934">Plastid</keyword>
<proteinExistence type="inferred from homology"/>
<dbReference type="SMART" id="SM00954">
    <property type="entry name" value="RelA_SpoT"/>
    <property type="match status" value="1"/>
</dbReference>
<keyword evidence="14" id="KW-0346">Stress response</keyword>
<keyword evidence="15" id="KW-0342">GTP-binding</keyword>
<evidence type="ECO:0000256" key="11">
    <source>
        <dbReference type="ARBA" id="ARBA00022837"/>
    </source>
</evidence>
<evidence type="ECO:0000256" key="9">
    <source>
        <dbReference type="ARBA" id="ARBA00022741"/>
    </source>
</evidence>
<evidence type="ECO:0000313" key="19">
    <source>
        <dbReference type="EMBL" id="KAG7582313.1"/>
    </source>
</evidence>
<keyword evidence="13" id="KW-0809">Transit peptide</keyword>
<comment type="caution">
    <text evidence="19">The sequence shown here is derived from an EMBL/GenBank/DDBJ whole genome shotgun (WGS) entry which is preliminary data.</text>
</comment>
<feature type="domain" description="F-box" evidence="16">
    <location>
        <begin position="567"/>
        <end position="613"/>
    </location>
</feature>
<organism evidence="19 20">
    <name type="scientific">Arabidopsis suecica</name>
    <name type="common">Swedish thale-cress</name>
    <name type="synonym">Cardaminopsis suecica</name>
    <dbReference type="NCBI Taxonomy" id="45249"/>
    <lineage>
        <taxon>Eukaryota</taxon>
        <taxon>Viridiplantae</taxon>
        <taxon>Streptophyta</taxon>
        <taxon>Embryophyta</taxon>
        <taxon>Tracheophyta</taxon>
        <taxon>Spermatophyta</taxon>
        <taxon>Magnoliopsida</taxon>
        <taxon>eudicotyledons</taxon>
        <taxon>Gunneridae</taxon>
        <taxon>Pentapetalae</taxon>
        <taxon>rosids</taxon>
        <taxon>malvids</taxon>
        <taxon>Brassicales</taxon>
        <taxon>Brassicaceae</taxon>
        <taxon>Camelineae</taxon>
        <taxon>Arabidopsis</taxon>
    </lineage>
</organism>
<keyword evidence="8" id="KW-0677">Repeat</keyword>
<dbReference type="GO" id="GO:0005525">
    <property type="term" value="F:GTP binding"/>
    <property type="evidence" value="ECO:0007669"/>
    <property type="project" value="UniProtKB-KW"/>
</dbReference>
<keyword evidence="10" id="KW-0418">Kinase</keyword>
<evidence type="ECO:0000259" key="18">
    <source>
        <dbReference type="PROSITE" id="PS51831"/>
    </source>
</evidence>
<evidence type="ECO:0000256" key="1">
    <source>
        <dbReference type="ARBA" id="ARBA00004229"/>
    </source>
</evidence>
<sequence length="950" mass="109592">MSVIRPSPIPVPRCRSQLLHRRLYSIQLIQRRRRRWNPRSEVEDTAVESTARSPEAAGGKMVVELVGAFNEVTERMNSVWLSTSSSRLLFKALKLSIPILQSLPLASDGRSPLSKALSLSIILADLQMDAEVISASILSEVVEAKAISIYEVRDQIGTGTAHLLHEIFRVKNIPFKVDVLDDETAASLRKFYLTYYDIRAVIMDLVSKLDEMRHLDHLPRYRQQILSLEVLKIYSPLAHAVGANHLSLELEDISFRYLFPCSYLYLDSWLRGHKNGSLIDVYKEQLHRSLKADLVLAEMVDDVYIKGRYKSRYSMMKKLLRDGRKPEEVNDVLGLRVILMPNSVVNDVEVGEKACYRTSEIIRSLWKEIPHRTKDYIARPKENGYRSLHMAVDVSDSDQTRPLMEIQIRTMDMDGSANAGTASHSLYKGGLTDPKEAKRLKAIMMAAADLAAIRLKDLSSNKHQSFKTTMNQRDRVFCLLDKNGDGMISIEELMEVMEELGAPGEDAEEMMQLLDSNSDGSLSSDEFDTFQKQVEFMRKWEDRDNEYKSLLDEKLHDLPHQDTTEKQMMPLDLPSDLVEEILSRVPAITLNRLRSTCKRWNALFKDQRFIEKQVRKSANQSMLLMLNEYRVCSMSVDNLLEISAADPSTIFKFGFNLKDSRSISDQVDVSEIFHCDGLLLCTTKDYSLVVWNPCTGQTRWIQHSHAHAPYPRTGNSMFFLGYGRNNKSCRSYKILRYWDDGTLSKKAVEFEIYDFISDSWRVLNNFTCNFVPRVNGMSLKGNGYCLAFNNMNHNKSFLLSFDFTTERFERLCLPDPSFQTLDHKTIALSVVREEQLSLLLQRCRASKVDVWMTNKIDTKQVVWSKFFTVDVYISRNNLWYYVSFVIDKEKKMAVGCEPRNYYEIRNNLVYFVGEDREYTEIPFGERPVFTPYVKSCKPFIFNYVPSLVQY</sequence>
<dbReference type="PANTHER" id="PTHR21262:SF12">
    <property type="entry name" value="GTP DIPHOSPHOKINASE CRSH, CHLOROPLASTIC-RELATED"/>
    <property type="match status" value="1"/>
</dbReference>
<dbReference type="Proteomes" id="UP000694251">
    <property type="component" value="Chromosome 8"/>
</dbReference>
<evidence type="ECO:0000256" key="4">
    <source>
        <dbReference type="ARBA" id="ARBA00022528"/>
    </source>
</evidence>
<dbReference type="CDD" id="cd05399">
    <property type="entry name" value="NT_Rel-Spo_like"/>
    <property type="match status" value="1"/>
</dbReference>
<dbReference type="AlphaFoldDB" id="A0A8T2B876"/>
<dbReference type="GO" id="GO:0008728">
    <property type="term" value="F:GTP diphosphokinase activity"/>
    <property type="evidence" value="ECO:0007669"/>
    <property type="project" value="UniProtKB-EC"/>
</dbReference>
<evidence type="ECO:0000259" key="16">
    <source>
        <dbReference type="PROSITE" id="PS50181"/>
    </source>
</evidence>
<dbReference type="GO" id="GO:0005524">
    <property type="term" value="F:ATP binding"/>
    <property type="evidence" value="ECO:0007669"/>
    <property type="project" value="UniProtKB-KW"/>
</dbReference>
<dbReference type="FunFam" id="3.30.460.10:FF:000025">
    <property type="entry name" value="probable GTP diphosphokinase CRSH, chloroplastic"/>
    <property type="match status" value="1"/>
</dbReference>
<evidence type="ECO:0000256" key="13">
    <source>
        <dbReference type="ARBA" id="ARBA00022946"/>
    </source>
</evidence>